<evidence type="ECO:0000256" key="3">
    <source>
        <dbReference type="ARBA" id="ARBA00023082"/>
    </source>
</evidence>
<dbReference type="InterPro" id="IPR013324">
    <property type="entry name" value="RNA_pol_sigma_r3/r4-like"/>
</dbReference>
<dbReference type="Pfam" id="PF04542">
    <property type="entry name" value="Sigma70_r2"/>
    <property type="match status" value="1"/>
</dbReference>
<dbReference type="CDD" id="cd06171">
    <property type="entry name" value="Sigma70_r4"/>
    <property type="match status" value="1"/>
</dbReference>
<proteinExistence type="inferred from homology"/>
<dbReference type="SUPFAM" id="SSF88659">
    <property type="entry name" value="Sigma3 and sigma4 domains of RNA polymerase sigma factors"/>
    <property type="match status" value="1"/>
</dbReference>
<organism evidence="9 10">
    <name type="scientific">Lentzea guizhouensis</name>
    <dbReference type="NCBI Taxonomy" id="1586287"/>
    <lineage>
        <taxon>Bacteria</taxon>
        <taxon>Bacillati</taxon>
        <taxon>Actinomycetota</taxon>
        <taxon>Actinomycetes</taxon>
        <taxon>Pseudonocardiales</taxon>
        <taxon>Pseudonocardiaceae</taxon>
        <taxon>Lentzea</taxon>
    </lineage>
</organism>
<dbReference type="InterPro" id="IPR007627">
    <property type="entry name" value="RNA_pol_sigma70_r2"/>
</dbReference>
<evidence type="ECO:0000259" key="7">
    <source>
        <dbReference type="Pfam" id="PF04542"/>
    </source>
</evidence>
<dbReference type="EMBL" id="CP016793">
    <property type="protein sequence ID" value="ANZ41727.1"/>
    <property type="molecule type" value="Genomic_DNA"/>
</dbReference>
<gene>
    <name evidence="9" type="ORF">BBK82_43065</name>
</gene>
<dbReference type="OrthoDB" id="3821507at2"/>
<keyword evidence="2 6" id="KW-0805">Transcription regulation</keyword>
<dbReference type="Proteomes" id="UP000093053">
    <property type="component" value="Chromosome"/>
</dbReference>
<dbReference type="InterPro" id="IPR013325">
    <property type="entry name" value="RNA_pol_sigma_r2"/>
</dbReference>
<dbReference type="GO" id="GO:0016987">
    <property type="term" value="F:sigma factor activity"/>
    <property type="evidence" value="ECO:0007669"/>
    <property type="project" value="UniProtKB-KW"/>
</dbReference>
<dbReference type="PANTHER" id="PTHR43133">
    <property type="entry name" value="RNA POLYMERASE ECF-TYPE SIGMA FACTO"/>
    <property type="match status" value="1"/>
</dbReference>
<comment type="similarity">
    <text evidence="1 6">Belongs to the sigma-70 factor family. ECF subfamily.</text>
</comment>
<sequence>MSTSRGDDEAVTAWALAAGSGDRGALERFIRSTQRDVWRLVAHLAGVGVADDLTQEVYLRALRSLPGFEGRSSARTWLLSIARRTVVDHIRAAVARPSIAWSADYRLASDADRYAEHARSAGFEDVVELTVMLAGLSPERREALLLTQVLGLSYAEAAEVVGCPIGTVRSRVARAREDLISGQAREDVV</sequence>
<evidence type="ECO:0000256" key="2">
    <source>
        <dbReference type="ARBA" id="ARBA00023015"/>
    </source>
</evidence>
<dbReference type="STRING" id="1586287.BBK82_43065"/>
<dbReference type="GO" id="GO:0006352">
    <property type="term" value="P:DNA-templated transcription initiation"/>
    <property type="evidence" value="ECO:0007669"/>
    <property type="project" value="InterPro"/>
</dbReference>
<dbReference type="NCBIfam" id="NF007231">
    <property type="entry name" value="PRK09649.1"/>
    <property type="match status" value="1"/>
</dbReference>
<dbReference type="AlphaFoldDB" id="A0A1B2HVK1"/>
<dbReference type="Pfam" id="PF08281">
    <property type="entry name" value="Sigma70_r4_2"/>
    <property type="match status" value="1"/>
</dbReference>
<dbReference type="GO" id="GO:0006950">
    <property type="term" value="P:response to stress"/>
    <property type="evidence" value="ECO:0007669"/>
    <property type="project" value="UniProtKB-ARBA"/>
</dbReference>
<dbReference type="InterPro" id="IPR036388">
    <property type="entry name" value="WH-like_DNA-bd_sf"/>
</dbReference>
<dbReference type="RefSeq" id="WP_065920062.1">
    <property type="nucleotide sequence ID" value="NZ_CP016793.1"/>
</dbReference>
<dbReference type="InterPro" id="IPR013249">
    <property type="entry name" value="RNA_pol_sigma70_r4_t2"/>
</dbReference>
<dbReference type="Gene3D" id="1.10.1740.10">
    <property type="match status" value="1"/>
</dbReference>
<evidence type="ECO:0000256" key="6">
    <source>
        <dbReference type="RuleBase" id="RU000716"/>
    </source>
</evidence>
<keyword evidence="3 6" id="KW-0731">Sigma factor</keyword>
<protein>
    <recommendedName>
        <fullName evidence="6">RNA polymerase sigma factor</fullName>
    </recommendedName>
</protein>
<dbReference type="GO" id="GO:0003677">
    <property type="term" value="F:DNA binding"/>
    <property type="evidence" value="ECO:0007669"/>
    <property type="project" value="UniProtKB-KW"/>
</dbReference>
<dbReference type="InterPro" id="IPR014284">
    <property type="entry name" value="RNA_pol_sigma-70_dom"/>
</dbReference>
<dbReference type="KEGG" id="led:BBK82_43065"/>
<accession>A0A1B2HVK1</accession>
<name>A0A1B2HVK1_9PSEU</name>
<dbReference type="SUPFAM" id="SSF88946">
    <property type="entry name" value="Sigma2 domain of RNA polymerase sigma factors"/>
    <property type="match status" value="1"/>
</dbReference>
<evidence type="ECO:0000313" key="10">
    <source>
        <dbReference type="Proteomes" id="UP000093053"/>
    </source>
</evidence>
<evidence type="ECO:0000256" key="4">
    <source>
        <dbReference type="ARBA" id="ARBA00023125"/>
    </source>
</evidence>
<keyword evidence="5 6" id="KW-0804">Transcription</keyword>
<dbReference type="NCBIfam" id="TIGR02937">
    <property type="entry name" value="sigma70-ECF"/>
    <property type="match status" value="1"/>
</dbReference>
<dbReference type="PROSITE" id="PS01063">
    <property type="entry name" value="SIGMA70_ECF"/>
    <property type="match status" value="1"/>
</dbReference>
<feature type="domain" description="RNA polymerase sigma-70 region 2" evidence="7">
    <location>
        <begin position="30"/>
        <end position="93"/>
    </location>
</feature>
<dbReference type="InterPro" id="IPR039425">
    <property type="entry name" value="RNA_pol_sigma-70-like"/>
</dbReference>
<feature type="domain" description="RNA polymerase sigma factor 70 region 4 type 2" evidence="8">
    <location>
        <begin position="128"/>
        <end position="179"/>
    </location>
</feature>
<evidence type="ECO:0000313" key="9">
    <source>
        <dbReference type="EMBL" id="ANZ41727.1"/>
    </source>
</evidence>
<dbReference type="Gene3D" id="1.10.10.10">
    <property type="entry name" value="Winged helix-like DNA-binding domain superfamily/Winged helix DNA-binding domain"/>
    <property type="match status" value="1"/>
</dbReference>
<reference evidence="9 10" key="1">
    <citation type="submission" date="2016-07" db="EMBL/GenBank/DDBJ databases">
        <title>Complete genome sequence of the Lentzea guizhouensis DHS C013.</title>
        <authorList>
            <person name="Cao C."/>
        </authorList>
    </citation>
    <scope>NUCLEOTIDE SEQUENCE [LARGE SCALE GENOMIC DNA]</scope>
    <source>
        <strain evidence="9 10">DHS C013</strain>
    </source>
</reference>
<evidence type="ECO:0000256" key="1">
    <source>
        <dbReference type="ARBA" id="ARBA00010641"/>
    </source>
</evidence>
<evidence type="ECO:0000259" key="8">
    <source>
        <dbReference type="Pfam" id="PF08281"/>
    </source>
</evidence>
<dbReference type="PANTHER" id="PTHR43133:SF61">
    <property type="entry name" value="ECF RNA POLYMERASE SIGMA FACTOR SIGC"/>
    <property type="match status" value="1"/>
</dbReference>
<evidence type="ECO:0000256" key="5">
    <source>
        <dbReference type="ARBA" id="ARBA00023163"/>
    </source>
</evidence>
<keyword evidence="4 6" id="KW-0238">DNA-binding</keyword>
<keyword evidence="10" id="KW-1185">Reference proteome</keyword>
<dbReference type="InterPro" id="IPR000838">
    <property type="entry name" value="RNA_pol_sigma70_ECF_CS"/>
</dbReference>